<dbReference type="EMBL" id="CACRTG010000041">
    <property type="protein sequence ID" value="VYT35192.1"/>
    <property type="molecule type" value="Genomic_DNA"/>
</dbReference>
<reference evidence="1" key="1">
    <citation type="submission" date="2019-11" db="EMBL/GenBank/DDBJ databases">
        <authorList>
            <person name="Feng L."/>
        </authorList>
    </citation>
    <scope>NUCLEOTIDE SEQUENCE</scope>
    <source>
        <strain evidence="1">CnexileLFYP112</strain>
    </source>
</reference>
<accession>A0A6N2W2J5</accession>
<gene>
    <name evidence="1" type="ORF">CNLFYP112_03012</name>
</gene>
<evidence type="ECO:0008006" key="2">
    <source>
        <dbReference type="Google" id="ProtNLM"/>
    </source>
</evidence>
<organism evidence="1">
    <name type="scientific">[Clostridium] nexile</name>
    <dbReference type="NCBI Taxonomy" id="29361"/>
    <lineage>
        <taxon>Bacteria</taxon>
        <taxon>Bacillati</taxon>
        <taxon>Bacillota</taxon>
        <taxon>Clostridia</taxon>
        <taxon>Lachnospirales</taxon>
        <taxon>Lachnospiraceae</taxon>
        <taxon>Tyzzerella</taxon>
    </lineage>
</organism>
<evidence type="ECO:0000313" key="1">
    <source>
        <dbReference type="EMBL" id="VYT35192.1"/>
    </source>
</evidence>
<dbReference type="AlphaFoldDB" id="A0A6N2W2J5"/>
<sequence>MYQFKMNSKDLAEAMKKASIALPVSKGKGENECIRLVINKKRKDAEDYRAVILAFNGKVQTIGALNIEEVITETDIPEINVNGRQLLASANAFAAMNAAIEIKIDSEAVITGAGSRVSLKLGKSVVALKASETAMQEVEISGEEFAQFMNFGISCFGAEKGMHGIHCVAVRIDAAANKMVAVSTNGYRCAYAETTDIKMYNLKKEQNEDPSVDKPSITAIVEGKILKGAIQNFIGKKKVYLGIDDKMLRIRSGTDVVMILQQEVDYPLESMLKLIEGNKSLGRWKAPFIKVLQSLSVCEIAMDSPWLEICKENDNHILFRGKDGVTKTSIFCAMEGEVQRVVVDESHLKNALAVFSKEQDIIVESVGERRPFIIRQKEDDPNMILVFPVADEEEE</sequence>
<dbReference type="Gene3D" id="3.10.150.10">
    <property type="entry name" value="DNA Polymerase III, subunit A, domain 2"/>
    <property type="match status" value="1"/>
</dbReference>
<proteinExistence type="predicted"/>
<protein>
    <recommendedName>
        <fullName evidence="2">Beta sliding clamp</fullName>
    </recommendedName>
</protein>
<name>A0A6N2W2J5_9FIRM</name>
<dbReference type="Gene3D" id="3.70.10.10">
    <property type="match status" value="1"/>
</dbReference>